<evidence type="ECO:0000313" key="1">
    <source>
        <dbReference type="EMBL" id="TDS80433.1"/>
    </source>
</evidence>
<dbReference type="NCBIfam" id="NF033206">
    <property type="entry name" value="ScyE_fam"/>
    <property type="match status" value="1"/>
</dbReference>
<dbReference type="AlphaFoldDB" id="A0A4R7FRK9"/>
<dbReference type="InterPro" id="IPR011042">
    <property type="entry name" value="6-blade_b-propeller_TolB-like"/>
</dbReference>
<dbReference type="InterPro" id="IPR048031">
    <property type="entry name" value="ScyD/ScyE-like"/>
</dbReference>
<gene>
    <name evidence="1" type="ORF">CLV52_0997</name>
</gene>
<evidence type="ECO:0000313" key="2">
    <source>
        <dbReference type="Proteomes" id="UP000295344"/>
    </source>
</evidence>
<protein>
    <recommendedName>
        <fullName evidence="3">ScyD/ScyE family protein</fullName>
    </recommendedName>
</protein>
<dbReference type="Gene3D" id="2.120.10.30">
    <property type="entry name" value="TolB, C-terminal domain"/>
    <property type="match status" value="1"/>
</dbReference>
<dbReference type="EMBL" id="SOAM01000001">
    <property type="protein sequence ID" value="TDS80433.1"/>
    <property type="molecule type" value="Genomic_DNA"/>
</dbReference>
<proteinExistence type="predicted"/>
<reference evidence="1 2" key="1">
    <citation type="submission" date="2019-03" db="EMBL/GenBank/DDBJ databases">
        <title>Genomic Encyclopedia of Archaeal and Bacterial Type Strains, Phase II (KMG-II): from individual species to whole genera.</title>
        <authorList>
            <person name="Goeker M."/>
        </authorList>
    </citation>
    <scope>NUCLEOTIDE SEQUENCE [LARGE SCALE GENOMIC DNA]</scope>
    <source>
        <strain evidence="1 2">DSM 24782</strain>
    </source>
</reference>
<organism evidence="1 2">
    <name type="scientific">Amnibacterium kyonggiense</name>
    <dbReference type="NCBI Taxonomy" id="595671"/>
    <lineage>
        <taxon>Bacteria</taxon>
        <taxon>Bacillati</taxon>
        <taxon>Actinomycetota</taxon>
        <taxon>Actinomycetes</taxon>
        <taxon>Micrococcales</taxon>
        <taxon>Microbacteriaceae</taxon>
        <taxon>Amnibacterium</taxon>
    </lineage>
</organism>
<dbReference type="SUPFAM" id="SSF63825">
    <property type="entry name" value="YWTD domain"/>
    <property type="match status" value="1"/>
</dbReference>
<keyword evidence="2" id="KW-1185">Reference proteome</keyword>
<name>A0A4R7FRK9_9MICO</name>
<evidence type="ECO:0008006" key="3">
    <source>
        <dbReference type="Google" id="ProtNLM"/>
    </source>
</evidence>
<dbReference type="Proteomes" id="UP000295344">
    <property type="component" value="Unassembled WGS sequence"/>
</dbReference>
<sequence length="349" mass="36022">MALVAGTGLAAVTGVGSAAASPAHRPHVVKTLPGDYIAPLQFAVSGRTVAVADSGASALYLVGHPKPIAFGGTPTKNPEASGDLAGVDVEHGRIGYTQSNADHTDTRFTVLHHGKKVLQVSLSRYEKHHNPDGRITYGFTDPSKVSDTCREQMKTAGLDVVYRGQVDSHPYAVAGLRDGSWLVADAGGNDILRISQRGHVSTVAVLPPQTVTIGSELAGRFGVTACIGLRYRFEAVPTDVEVSKGGIWATTLPGGAGGLGSVYRVGWSGWTHRVATGFAEATNLAVSPSGRIYVVQLGQGVFTPTKHGPKLVAALPGAAAVEWANGRLYASTAPAVTGGTGPGHVVVLK</sequence>
<accession>A0A4R7FRK9</accession>
<comment type="caution">
    <text evidence="1">The sequence shown here is derived from an EMBL/GenBank/DDBJ whole genome shotgun (WGS) entry which is preliminary data.</text>
</comment>